<evidence type="ECO:0000256" key="9">
    <source>
        <dbReference type="ARBA" id="ARBA00040679"/>
    </source>
</evidence>
<dbReference type="InterPro" id="IPR016181">
    <property type="entry name" value="Acyl_CoA_acyltransferase"/>
</dbReference>
<dbReference type="GO" id="GO:0008360">
    <property type="term" value="P:regulation of cell shape"/>
    <property type="evidence" value="ECO:0007669"/>
    <property type="project" value="UniProtKB-KW"/>
</dbReference>
<dbReference type="PANTHER" id="PTHR36174">
    <property type="entry name" value="LIPID II:GLYCINE GLYCYLTRANSFERASE"/>
    <property type="match status" value="1"/>
</dbReference>
<sequence>MLKVALVNRKRYLNFIEDQPHRNFLQYPSWADLKTEWQWSSELLGWFTTENEMVGCALVLYKKVPSLNKFLAYIPRGPMINWFSEIPLEQWFAPLFEHFKQWNVFTVKMDPPLVKRKWNSETIMESVKDFQSHGLKDKKLTDIRPNQINNDVEIIQQKLEKLGWKQNIGQDSFDITVQPQFVYRLNLAQKTLDHIFAEFHPHWQKKINQAEWEGVEVTLGTEKDIPEFYQLLAETAKQEGSLTRDISYFNAMHYNLSAEDPNRIRLYLAKQGEKLLSAALAIHVKGQTWDLYGAKYTKSDPAASYLLRWKMIQDAYVLGAHTFDFRGISTSLDEKDPLYDLLRFKVGFNGEACELMGEWDYPLVPMLHWAFDMYMKRKIASTRRG</sequence>
<evidence type="ECO:0000256" key="7">
    <source>
        <dbReference type="ARBA" id="ARBA00023316"/>
    </source>
</evidence>
<dbReference type="AlphaFoldDB" id="A0A364K8Z4"/>
<dbReference type="InterPro" id="IPR050644">
    <property type="entry name" value="PG_Glycine_Bridge_Synth"/>
</dbReference>
<evidence type="ECO:0000256" key="8">
    <source>
        <dbReference type="ARBA" id="ARBA00039074"/>
    </source>
</evidence>
<dbReference type="OrthoDB" id="9785911at2"/>
<evidence type="ECO:0000313" key="13">
    <source>
        <dbReference type="Proteomes" id="UP000251213"/>
    </source>
</evidence>
<dbReference type="GO" id="GO:0009252">
    <property type="term" value="P:peptidoglycan biosynthetic process"/>
    <property type="evidence" value="ECO:0007669"/>
    <property type="project" value="UniProtKB-KW"/>
</dbReference>
<evidence type="ECO:0000256" key="3">
    <source>
        <dbReference type="ARBA" id="ARBA00022679"/>
    </source>
</evidence>
<evidence type="ECO:0000256" key="10">
    <source>
        <dbReference type="ARBA" id="ARBA00042933"/>
    </source>
</evidence>
<evidence type="ECO:0000256" key="6">
    <source>
        <dbReference type="ARBA" id="ARBA00023315"/>
    </source>
</evidence>
<evidence type="ECO:0000256" key="4">
    <source>
        <dbReference type="ARBA" id="ARBA00022960"/>
    </source>
</evidence>
<keyword evidence="4" id="KW-0133">Cell shape</keyword>
<dbReference type="PANTHER" id="PTHR36174:SF1">
    <property type="entry name" value="LIPID II:GLYCINE GLYCYLTRANSFERASE"/>
    <property type="match status" value="1"/>
</dbReference>
<dbReference type="Proteomes" id="UP000251213">
    <property type="component" value="Unassembled WGS sequence"/>
</dbReference>
<evidence type="ECO:0000256" key="1">
    <source>
        <dbReference type="ARBA" id="ARBA00004496"/>
    </source>
</evidence>
<comment type="caution">
    <text evidence="12">The sequence shown here is derived from an EMBL/GenBank/DDBJ whole genome shotgun (WGS) entry which is preliminary data.</text>
</comment>
<evidence type="ECO:0000256" key="5">
    <source>
        <dbReference type="ARBA" id="ARBA00022984"/>
    </source>
</evidence>
<dbReference type="SUPFAM" id="SSF55729">
    <property type="entry name" value="Acyl-CoA N-acyltransferases (Nat)"/>
    <property type="match status" value="2"/>
</dbReference>
<dbReference type="RefSeq" id="WP_113657297.1">
    <property type="nucleotide sequence ID" value="NZ_KZ845663.1"/>
</dbReference>
<organism evidence="12 13">
    <name type="scientific">Thermoflavimicrobium daqui</name>
    <dbReference type="NCBI Taxonomy" id="2137476"/>
    <lineage>
        <taxon>Bacteria</taxon>
        <taxon>Bacillati</taxon>
        <taxon>Bacillota</taxon>
        <taxon>Bacilli</taxon>
        <taxon>Bacillales</taxon>
        <taxon>Thermoactinomycetaceae</taxon>
        <taxon>Thermoflavimicrobium</taxon>
    </lineage>
</organism>
<dbReference type="GO" id="GO:0016755">
    <property type="term" value="F:aminoacyltransferase activity"/>
    <property type="evidence" value="ECO:0007669"/>
    <property type="project" value="InterPro"/>
</dbReference>
<dbReference type="InterPro" id="IPR003447">
    <property type="entry name" value="FEMABX"/>
</dbReference>
<dbReference type="PROSITE" id="PS51191">
    <property type="entry name" value="FEMABX"/>
    <property type="match status" value="1"/>
</dbReference>
<dbReference type="EMBL" id="QJKK01000001">
    <property type="protein sequence ID" value="RAL26692.1"/>
    <property type="molecule type" value="Genomic_DNA"/>
</dbReference>
<dbReference type="Gene3D" id="3.40.630.30">
    <property type="match status" value="2"/>
</dbReference>
<reference evidence="12 13" key="1">
    <citation type="submission" date="2018-06" db="EMBL/GenBank/DDBJ databases">
        <title>Thermoflavimicrobium daqus sp. nov., a thermophilic microbe isolated from Moutai-flavour Daqu.</title>
        <authorList>
            <person name="Wang X."/>
            <person name="Zhou H."/>
        </authorList>
    </citation>
    <scope>NUCLEOTIDE SEQUENCE [LARGE SCALE GENOMIC DNA]</scope>
    <source>
        <strain evidence="12 13">FBKL4.011</strain>
    </source>
</reference>
<dbReference type="EC" id="2.3.2.16" evidence="8"/>
<comment type="subcellular location">
    <subcellularLocation>
        <location evidence="1">Cytoplasm</location>
    </subcellularLocation>
</comment>
<gene>
    <name evidence="12" type="ORF">DL897_01175</name>
</gene>
<proteinExistence type="inferred from homology"/>
<evidence type="ECO:0000256" key="2">
    <source>
        <dbReference type="ARBA" id="ARBA00009943"/>
    </source>
</evidence>
<keyword evidence="6" id="KW-0012">Acyltransferase</keyword>
<keyword evidence="7" id="KW-0961">Cell wall biogenesis/degradation</keyword>
<keyword evidence="5" id="KW-0573">Peptidoglycan synthesis</keyword>
<protein>
    <recommendedName>
        <fullName evidence="9">Lipid II:glycine glycyltransferase</fullName>
        <ecNumber evidence="8">2.3.2.16</ecNumber>
    </recommendedName>
    <alternativeName>
        <fullName evidence="10">Factor essential for expression of methicillin resistance X</fullName>
    </alternativeName>
</protein>
<name>A0A364K8Z4_9BACL</name>
<keyword evidence="13" id="KW-1185">Reference proteome</keyword>
<comment type="similarity">
    <text evidence="2">Belongs to the FemABX family.</text>
</comment>
<evidence type="ECO:0000313" key="12">
    <source>
        <dbReference type="EMBL" id="RAL26692.1"/>
    </source>
</evidence>
<dbReference type="Pfam" id="PF02388">
    <property type="entry name" value="FemAB"/>
    <property type="match status" value="2"/>
</dbReference>
<dbReference type="GO" id="GO:0071555">
    <property type="term" value="P:cell wall organization"/>
    <property type="evidence" value="ECO:0007669"/>
    <property type="project" value="UniProtKB-KW"/>
</dbReference>
<accession>A0A364K8Z4</accession>
<comment type="catalytic activity">
    <reaction evidence="11">
        <text>beta-D-GlcNAc-(1-&gt;4)-Mur2Ac(oyl-L-Ala-D-isoglutaminyl-L-Lys-D-Ala-D-Ala)-di-trans,octa-cis-undecaprenyl diphosphate + glycyl-tRNA(Gly) = beta-D-GlcNAc-(1-&gt;4)-Mur2Ac(oyl-L-Ala-D-isoglutaminyl-L-Lys-(N(6)-Gly)-D-Ala-D-Ala)-di-trans,octa-cis-undecaprenyl diphosphate + tRNA(Gly) + H(+)</text>
        <dbReference type="Rhea" id="RHEA:30435"/>
        <dbReference type="Rhea" id="RHEA-COMP:9664"/>
        <dbReference type="Rhea" id="RHEA-COMP:9683"/>
        <dbReference type="ChEBI" id="CHEBI:15378"/>
        <dbReference type="ChEBI" id="CHEBI:62233"/>
        <dbReference type="ChEBI" id="CHEBI:62234"/>
        <dbReference type="ChEBI" id="CHEBI:78442"/>
        <dbReference type="ChEBI" id="CHEBI:78522"/>
        <dbReference type="EC" id="2.3.2.16"/>
    </reaction>
</comment>
<evidence type="ECO:0000256" key="11">
    <source>
        <dbReference type="ARBA" id="ARBA00048654"/>
    </source>
</evidence>
<dbReference type="GO" id="GO:0005737">
    <property type="term" value="C:cytoplasm"/>
    <property type="evidence" value="ECO:0007669"/>
    <property type="project" value="UniProtKB-SubCell"/>
</dbReference>
<keyword evidence="3" id="KW-0808">Transferase</keyword>
<reference evidence="12 13" key="2">
    <citation type="submission" date="2018-06" db="EMBL/GenBank/DDBJ databases">
        <authorList>
            <person name="Zhirakovskaya E."/>
        </authorList>
    </citation>
    <scope>NUCLEOTIDE SEQUENCE [LARGE SCALE GENOMIC DNA]</scope>
    <source>
        <strain evidence="12 13">FBKL4.011</strain>
    </source>
</reference>